<protein>
    <submittedName>
        <fullName evidence="1">Uncharacterized protein</fullName>
    </submittedName>
</protein>
<organism evidence="1 2">
    <name type="scientific">Dolosigranulum pigrum</name>
    <dbReference type="NCBI Taxonomy" id="29394"/>
    <lineage>
        <taxon>Bacteria</taxon>
        <taxon>Bacillati</taxon>
        <taxon>Bacillota</taxon>
        <taxon>Bacilli</taxon>
        <taxon>Lactobacillales</taxon>
        <taxon>Carnobacteriaceae</taxon>
        <taxon>Dolosigranulum</taxon>
    </lineage>
</organism>
<sequence>MKESLFFVSLLLLAVFLILGGYWLTQRLVYDVDVRGLRKWILTSFVLYAITYGISLYLIN</sequence>
<accession>A0A1S8KNV7</accession>
<dbReference type="AlphaFoldDB" id="A0A1S8KNV7"/>
<reference evidence="1 2" key="1">
    <citation type="submission" date="2017-01" db="EMBL/GenBank/DDBJ databases">
        <title>Complete Genome Sequence of Dolosigranulum pigrum isolated from a Patient with interstitial lung disease.</title>
        <authorList>
            <person name="Mukhopadhyay R."/>
            <person name="Joaquin J."/>
            <person name="Hogue R."/>
            <person name="Fitzgerald S."/>
            <person name="Jospin G."/>
            <person name="Eisen J.A."/>
            <person name="Chaturvedi V."/>
        </authorList>
    </citation>
    <scope>NUCLEOTIDE SEQUENCE [LARGE SCALE GENOMIC DNA]</scope>
    <source>
        <strain evidence="1 2">15S00348</strain>
    </source>
</reference>
<name>A0A1S8KNV7_9LACT</name>
<dbReference type="Proteomes" id="UP000190409">
    <property type="component" value="Unassembled WGS sequence"/>
</dbReference>
<comment type="caution">
    <text evidence="1">The sequence shown here is derived from an EMBL/GenBank/DDBJ whole genome shotgun (WGS) entry which is preliminary data.</text>
</comment>
<evidence type="ECO:0000313" key="2">
    <source>
        <dbReference type="Proteomes" id="UP000190409"/>
    </source>
</evidence>
<gene>
    <name evidence="1" type="ORF">BWX42_06320</name>
</gene>
<dbReference type="RefSeq" id="WP_077862840.1">
    <property type="nucleotide sequence ID" value="NZ_CP040408.1"/>
</dbReference>
<evidence type="ECO:0000313" key="1">
    <source>
        <dbReference type="EMBL" id="OOL81390.1"/>
    </source>
</evidence>
<proteinExistence type="predicted"/>
<dbReference type="EMBL" id="MUYF01000003">
    <property type="protein sequence ID" value="OOL81390.1"/>
    <property type="molecule type" value="Genomic_DNA"/>
</dbReference>